<evidence type="ECO:0000256" key="6">
    <source>
        <dbReference type="ARBA" id="ARBA00023012"/>
    </source>
</evidence>
<evidence type="ECO:0000256" key="5">
    <source>
        <dbReference type="ARBA" id="ARBA00022777"/>
    </source>
</evidence>
<dbReference type="InterPro" id="IPR036890">
    <property type="entry name" value="HATPase_C_sf"/>
</dbReference>
<gene>
    <name evidence="9" type="ORF">GCM10011386_12890</name>
</gene>
<keyword evidence="6" id="KW-0902">Two-component regulatory system</keyword>
<dbReference type="Proteomes" id="UP000597338">
    <property type="component" value="Unassembled WGS sequence"/>
</dbReference>
<feature type="domain" description="Histidine kinase" evidence="8">
    <location>
        <begin position="237"/>
        <end position="457"/>
    </location>
</feature>
<keyword evidence="7" id="KW-1133">Transmembrane helix</keyword>
<dbReference type="InterPro" id="IPR004358">
    <property type="entry name" value="Sig_transdc_His_kin-like_C"/>
</dbReference>
<dbReference type="RefSeq" id="WP_188748732.1">
    <property type="nucleotide sequence ID" value="NZ_BMIK01000003.1"/>
</dbReference>
<evidence type="ECO:0000256" key="1">
    <source>
        <dbReference type="ARBA" id="ARBA00000085"/>
    </source>
</evidence>
<evidence type="ECO:0000313" key="9">
    <source>
        <dbReference type="EMBL" id="GGC22374.1"/>
    </source>
</evidence>
<dbReference type="InterPro" id="IPR005467">
    <property type="entry name" value="His_kinase_dom"/>
</dbReference>
<comment type="catalytic activity">
    <reaction evidence="1">
        <text>ATP + protein L-histidine = ADP + protein N-phospho-L-histidine.</text>
        <dbReference type="EC" id="2.7.13.3"/>
    </reaction>
</comment>
<dbReference type="PROSITE" id="PS50109">
    <property type="entry name" value="HIS_KIN"/>
    <property type="match status" value="1"/>
</dbReference>
<dbReference type="InterPro" id="IPR050351">
    <property type="entry name" value="BphY/WalK/GraS-like"/>
</dbReference>
<dbReference type="SUPFAM" id="SSF47384">
    <property type="entry name" value="Homodimeric domain of signal transducing histidine kinase"/>
    <property type="match status" value="1"/>
</dbReference>
<dbReference type="EC" id="2.7.13.3" evidence="2"/>
<protein>
    <recommendedName>
        <fullName evidence="2">histidine kinase</fullName>
        <ecNumber evidence="2">2.7.13.3</ecNumber>
    </recommendedName>
</protein>
<evidence type="ECO:0000256" key="4">
    <source>
        <dbReference type="ARBA" id="ARBA00022679"/>
    </source>
</evidence>
<dbReference type="PANTHER" id="PTHR45453:SF1">
    <property type="entry name" value="PHOSPHATE REGULON SENSOR PROTEIN PHOR"/>
    <property type="match status" value="1"/>
</dbReference>
<comment type="caution">
    <text evidence="9">The sequence shown here is derived from an EMBL/GenBank/DDBJ whole genome shotgun (WGS) entry which is preliminary data.</text>
</comment>
<evidence type="ECO:0000256" key="7">
    <source>
        <dbReference type="SAM" id="Phobius"/>
    </source>
</evidence>
<dbReference type="Gene3D" id="3.30.565.10">
    <property type="entry name" value="Histidine kinase-like ATPase, C-terminal domain"/>
    <property type="match status" value="1"/>
</dbReference>
<evidence type="ECO:0000313" key="10">
    <source>
        <dbReference type="Proteomes" id="UP000597338"/>
    </source>
</evidence>
<dbReference type="SMART" id="SM00387">
    <property type="entry name" value="HATPase_c"/>
    <property type="match status" value="1"/>
</dbReference>
<dbReference type="EMBL" id="BMIK01000003">
    <property type="protein sequence ID" value="GGC22374.1"/>
    <property type="molecule type" value="Genomic_DNA"/>
</dbReference>
<accession>A0ABQ1LDI2</accession>
<reference evidence="10" key="1">
    <citation type="journal article" date="2019" name="Int. J. Syst. Evol. Microbiol.">
        <title>The Global Catalogue of Microorganisms (GCM) 10K type strain sequencing project: providing services to taxonomists for standard genome sequencing and annotation.</title>
        <authorList>
            <consortium name="The Broad Institute Genomics Platform"/>
            <consortium name="The Broad Institute Genome Sequencing Center for Infectious Disease"/>
            <person name="Wu L."/>
            <person name="Ma J."/>
        </authorList>
    </citation>
    <scope>NUCLEOTIDE SEQUENCE [LARGE SCALE GENOMIC DNA]</scope>
    <source>
        <strain evidence="10">CGMCC 1.15342</strain>
    </source>
</reference>
<keyword evidence="7" id="KW-0812">Transmembrane</keyword>
<keyword evidence="7" id="KW-0472">Membrane</keyword>
<evidence type="ECO:0000256" key="2">
    <source>
        <dbReference type="ARBA" id="ARBA00012438"/>
    </source>
</evidence>
<organism evidence="9 10">
    <name type="scientific">Parapedobacter defluvii</name>
    <dbReference type="NCBI Taxonomy" id="2045106"/>
    <lineage>
        <taxon>Bacteria</taxon>
        <taxon>Pseudomonadati</taxon>
        <taxon>Bacteroidota</taxon>
        <taxon>Sphingobacteriia</taxon>
        <taxon>Sphingobacteriales</taxon>
        <taxon>Sphingobacteriaceae</taxon>
        <taxon>Parapedobacter</taxon>
    </lineage>
</organism>
<keyword evidence="3" id="KW-0597">Phosphoprotein</keyword>
<proteinExistence type="predicted"/>
<evidence type="ECO:0000259" key="8">
    <source>
        <dbReference type="PROSITE" id="PS50109"/>
    </source>
</evidence>
<keyword evidence="5" id="KW-0418">Kinase</keyword>
<feature type="transmembrane region" description="Helical" evidence="7">
    <location>
        <begin position="200"/>
        <end position="222"/>
    </location>
</feature>
<dbReference type="SUPFAM" id="SSF55874">
    <property type="entry name" value="ATPase domain of HSP90 chaperone/DNA topoisomerase II/histidine kinase"/>
    <property type="match status" value="1"/>
</dbReference>
<dbReference type="PANTHER" id="PTHR45453">
    <property type="entry name" value="PHOSPHATE REGULON SENSOR PROTEIN PHOR"/>
    <property type="match status" value="1"/>
</dbReference>
<keyword evidence="4" id="KW-0808">Transferase</keyword>
<evidence type="ECO:0000256" key="3">
    <source>
        <dbReference type="ARBA" id="ARBA00022553"/>
    </source>
</evidence>
<dbReference type="Pfam" id="PF02518">
    <property type="entry name" value="HATPase_c"/>
    <property type="match status" value="1"/>
</dbReference>
<dbReference type="InterPro" id="IPR003594">
    <property type="entry name" value="HATPase_dom"/>
</dbReference>
<dbReference type="PRINTS" id="PR00344">
    <property type="entry name" value="BCTRLSENSOR"/>
</dbReference>
<feature type="transmembrane region" description="Helical" evidence="7">
    <location>
        <begin position="7"/>
        <end position="28"/>
    </location>
</feature>
<dbReference type="InterPro" id="IPR036097">
    <property type="entry name" value="HisK_dim/P_sf"/>
</dbReference>
<sequence length="460" mass="52403">MKLESKQISICIAVILSAVVIGQGIWIYNMYNIYHYQLSQAKETAIEAAILKEYNVRYERLGGTIVQAPVSHNLDTARYVTKTVQSRDTSFEVTFDRFDPYADTKLSQFMLKHLQPVDIDMLSQFFKEELATRGFLNVDTYVEYIDVKNNLVIEQSDPNPAYDDYEASELKVIDIFDTIGIRAYVHISAFAIVKKMTFQLILSVILIAICIFLLFTVIRTFFWRERIEQMRQDSVNAMTHEFKRPISSAVAQAALIPYYLQKDQTEKVQQYAGNVLLELNKLTAYTERIQKLSNNDKNRVVLNKENIEIKDFFEGIVKKYRNVEEKRVDISLSLPTALKYIQADHIHFSNIIENLIENAIKYSDQAVSIAVTVSEPGTAGSVKISIADNGFGIPDTDIPRIFDKFYRSSDKTVQQRVGFGLGLTYVKAIIEAHGGEIKVKSKFGEGSEFIVLIPVKSDAQ</sequence>
<keyword evidence="10" id="KW-1185">Reference proteome</keyword>
<dbReference type="CDD" id="cd00075">
    <property type="entry name" value="HATPase"/>
    <property type="match status" value="1"/>
</dbReference>
<name>A0ABQ1LDI2_9SPHI</name>